<dbReference type="EMBL" id="MN740004">
    <property type="protein sequence ID" value="QHT82927.1"/>
    <property type="molecule type" value="Genomic_DNA"/>
</dbReference>
<keyword evidence="7" id="KW-0694">RNA-binding</keyword>
<dbReference type="GO" id="GO:0005634">
    <property type="term" value="C:nucleus"/>
    <property type="evidence" value="ECO:0007669"/>
    <property type="project" value="TreeGrafter"/>
</dbReference>
<feature type="compositionally biased region" description="Basic residues" evidence="9">
    <location>
        <begin position="1212"/>
        <end position="1227"/>
    </location>
</feature>
<dbReference type="GO" id="GO:0005524">
    <property type="term" value="F:ATP binding"/>
    <property type="evidence" value="ECO:0007669"/>
    <property type="project" value="InterPro"/>
</dbReference>
<reference evidence="11" key="1">
    <citation type="journal article" date="2020" name="Nature">
        <title>Giant virus diversity and host interactions through global metagenomics.</title>
        <authorList>
            <person name="Schulz F."/>
            <person name="Roux S."/>
            <person name="Paez-Espino D."/>
            <person name="Jungbluth S."/>
            <person name="Walsh D.A."/>
            <person name="Denef V.J."/>
            <person name="McMahon K.D."/>
            <person name="Konstantinidis K.T."/>
            <person name="Eloe-Fadrosh E.A."/>
            <person name="Kyrpides N.C."/>
            <person name="Woyke T."/>
        </authorList>
    </citation>
    <scope>NUCLEOTIDE SEQUENCE</scope>
    <source>
        <strain evidence="11">GVMAG-M-3300023184-165</strain>
    </source>
</reference>
<dbReference type="InterPro" id="IPR004971">
    <property type="entry name" value="mRNA_G-N7_MeTrfase_dom"/>
</dbReference>
<dbReference type="PANTHER" id="PTHR12189:SF2">
    <property type="entry name" value="MRNA CAP GUANINE-N7 METHYLTRANSFERASE"/>
    <property type="match status" value="1"/>
</dbReference>
<evidence type="ECO:0000256" key="7">
    <source>
        <dbReference type="ARBA" id="ARBA00022884"/>
    </source>
</evidence>
<comment type="pathway">
    <text evidence="1">mRNA processing; mRNA capping.</text>
</comment>
<evidence type="ECO:0000256" key="4">
    <source>
        <dbReference type="ARBA" id="ARBA00022679"/>
    </source>
</evidence>
<dbReference type="InterPro" id="IPR033469">
    <property type="entry name" value="CYTH-like_dom_sf"/>
</dbReference>
<evidence type="ECO:0000256" key="1">
    <source>
        <dbReference type="ARBA" id="ARBA00005129"/>
    </source>
</evidence>
<dbReference type="Gene3D" id="3.40.50.150">
    <property type="entry name" value="Vaccinia Virus protein VP39"/>
    <property type="match status" value="1"/>
</dbReference>
<dbReference type="SUPFAM" id="SSF55154">
    <property type="entry name" value="CYTH-like phosphatases"/>
    <property type="match status" value="1"/>
</dbReference>
<dbReference type="PANTHER" id="PTHR12189">
    <property type="entry name" value="MRNA GUANINE-7- METHYLTRANSFERASE"/>
    <property type="match status" value="1"/>
</dbReference>
<dbReference type="GO" id="GO:0004482">
    <property type="term" value="F:mRNA 5'-cap (guanine-N7-)-methyltransferase activity"/>
    <property type="evidence" value="ECO:0007669"/>
    <property type="project" value="UniProtKB-EC"/>
</dbReference>
<evidence type="ECO:0000256" key="2">
    <source>
        <dbReference type="ARBA" id="ARBA00011926"/>
    </source>
</evidence>
<evidence type="ECO:0000256" key="5">
    <source>
        <dbReference type="ARBA" id="ARBA00022691"/>
    </source>
</evidence>
<dbReference type="InterPro" id="IPR029063">
    <property type="entry name" value="SAM-dependent_MTases_sf"/>
</dbReference>
<evidence type="ECO:0000256" key="9">
    <source>
        <dbReference type="SAM" id="MobiDB-lite"/>
    </source>
</evidence>
<dbReference type="AlphaFoldDB" id="A0A6C0HRF8"/>
<dbReference type="Pfam" id="PF01331">
    <property type="entry name" value="mRNA_cap_enzyme"/>
    <property type="match status" value="1"/>
</dbReference>
<feature type="region of interest" description="Disordered" evidence="9">
    <location>
        <begin position="1204"/>
        <end position="1227"/>
    </location>
</feature>
<dbReference type="GO" id="GO:0005525">
    <property type="term" value="F:GTP binding"/>
    <property type="evidence" value="ECO:0007669"/>
    <property type="project" value="UniProtKB-KW"/>
</dbReference>
<dbReference type="InterPro" id="IPR039753">
    <property type="entry name" value="RG7MT1"/>
</dbReference>
<dbReference type="Pfam" id="PF03291">
    <property type="entry name" value="mRNA_G-N7_MeTrfase"/>
    <property type="match status" value="1"/>
</dbReference>
<accession>A0A6C0HRF8</accession>
<dbReference type="EC" id="2.1.1.56" evidence="2"/>
<feature type="compositionally biased region" description="Basic and acidic residues" evidence="9">
    <location>
        <begin position="1"/>
        <end position="19"/>
    </location>
</feature>
<dbReference type="UniPathway" id="UPA00922"/>
<keyword evidence="6" id="KW-0547">Nucleotide-binding</keyword>
<feature type="domain" description="MRNA cap 0 methyltransferase" evidence="10">
    <location>
        <begin position="754"/>
        <end position="1080"/>
    </location>
</feature>
<dbReference type="Gene3D" id="3.30.470.30">
    <property type="entry name" value="DNA ligase/mRNA capping enzyme"/>
    <property type="match status" value="1"/>
</dbReference>
<dbReference type="InterPro" id="IPR001339">
    <property type="entry name" value="mRNA_cap_enzyme_adenylation"/>
</dbReference>
<evidence type="ECO:0000313" key="11">
    <source>
        <dbReference type="EMBL" id="QHT82927.1"/>
    </source>
</evidence>
<feature type="region of interest" description="Disordered" evidence="9">
    <location>
        <begin position="1"/>
        <end position="20"/>
    </location>
</feature>
<evidence type="ECO:0000256" key="3">
    <source>
        <dbReference type="ARBA" id="ARBA00022603"/>
    </source>
</evidence>
<dbReference type="InterPro" id="IPR012340">
    <property type="entry name" value="NA-bd_OB-fold"/>
</dbReference>
<evidence type="ECO:0000256" key="6">
    <source>
        <dbReference type="ARBA" id="ARBA00022741"/>
    </source>
</evidence>
<dbReference type="GO" id="GO:0003723">
    <property type="term" value="F:RNA binding"/>
    <property type="evidence" value="ECO:0007669"/>
    <property type="project" value="UniProtKB-KW"/>
</dbReference>
<proteinExistence type="predicted"/>
<protein>
    <recommendedName>
        <fullName evidence="2">mRNA (guanine-N(7))-methyltransferase</fullName>
        <ecNumber evidence="2">2.1.1.56</ecNumber>
    </recommendedName>
</protein>
<dbReference type="SUPFAM" id="SSF56091">
    <property type="entry name" value="DNA ligase/mRNA capping enzyme, catalytic domain"/>
    <property type="match status" value="1"/>
</dbReference>
<dbReference type="SUPFAM" id="SSF53335">
    <property type="entry name" value="S-adenosyl-L-methionine-dependent methyltransferases"/>
    <property type="match status" value="1"/>
</dbReference>
<keyword evidence="4" id="KW-0808">Transferase</keyword>
<organism evidence="11">
    <name type="scientific">viral metagenome</name>
    <dbReference type="NCBI Taxonomy" id="1070528"/>
    <lineage>
        <taxon>unclassified sequences</taxon>
        <taxon>metagenomes</taxon>
        <taxon>organismal metagenomes</taxon>
    </lineage>
</organism>
<dbReference type="Gene3D" id="2.40.50.140">
    <property type="entry name" value="Nucleic acid-binding proteins"/>
    <property type="match status" value="1"/>
</dbReference>
<sequence length="1227" mass="139937">MSSTKKEQTNLEPSGRRESPQTQFDNLVKLFWANNPFIKDINKNNELEVRFGTKGIRPLTKIDYDNVIRKLKSLGFTSHLEQGNYMLRISNEFLDPATSKFKVSSIRTEINGFHAIQEYCNHNDIKKLMASGHDVQFHNKGHYSHGVGKDAQRTRPVNFDDFNFRVSYSVENKMRATSGVIQNIVDTWEKSKKSFRYINRVTFSHQDIPVNVDISIVKSSKFSNSEPILEYTTKEANVFDNPEIYEIELEVNNAKIGPGTLTETPSGLLASIRKAIKYVLMGLQGTNYPISYPEQRDILQEYMKLIHGENYDAKRHWRVRPSNFIGPSSTTLQIQNIAPINDNTVIPNIRKDYTVTEKADGERNLLFVSSKGKIYLLNTNMNVIFTGAETENKELFNSIIDGEIILHDKLGKFINLYAAFDIYFIEKKDVRALGFVPRKKDELKSKFRLPLLKHIIKLLNPKSVVKDEAVSPIRIESKEFYPLSPEENIFGACNLILTKDKEGLFEYNTDGLIFTPASMGVGGDEIGKVGRLGKTTWDYSFKWKPPQFNTIDFLVSTKKAQNGTDEVTPIFQGGLQTSATTQINEFKTIILRCGFSEKKNGYINPCQDVIDDKLPTFGSADDRTDDYYPLQFYPTDPYDPTAGICKIMLKKDDTGISQMYTEEDEVFGDNTIVEFRYELTNEKGWRWIPLRVRYDKTAELRNGEPNFGNNYLVADSNWHSIHNPITEEMICTGNGIPDELGDDDVYYNKFAGSSKTRGLRDFHNLFVKNKLITSVSKRNDILIDYACGKGGDFSKWIDAHLSFVFGIDISKDNLENRLNGACARFLNYRKDFKHVPSALFVNGNSGLNIRSGLAMMNDKAVQITKAVFGHGPNDAEKLGKGVAKQYGKGENGFNVSSCQFAIHYLFENQSTFQNFMRNVSECTALNGYFIGTTYDGKLIFNMLKKKKIGESVELYEGDRKIWEIRKEYDEDNFDDDVTSLGYKIDVFQETINKMFPEYLVNFDYLERVMENYGFQLLKRDEAKLIGLPEGSGSFVDLFNMMDDEVKRQPMKKEKYGSALNMTPNEKKISFLNRYFVFKKISHVNAEKIALESVDESFVERKKVKKMESEKGAEVYKKEKKLEKASLTEKSKKAKPLNKKILLLSTASEAIDENLNVEDIKEEVPVPALSITTKKPRAKKLNFVIETEEPHAPVQPTEVTIIKESETPGPVTKAKKVASKKVTLKLEE</sequence>
<keyword evidence="8" id="KW-0342">GTP-binding</keyword>
<name>A0A6C0HRF8_9ZZZZ</name>
<keyword evidence="3" id="KW-0489">Methyltransferase</keyword>
<keyword evidence="5" id="KW-0949">S-adenosyl-L-methionine</keyword>
<evidence type="ECO:0000256" key="8">
    <source>
        <dbReference type="ARBA" id="ARBA00023134"/>
    </source>
</evidence>
<evidence type="ECO:0000259" key="10">
    <source>
        <dbReference type="PROSITE" id="PS51562"/>
    </source>
</evidence>
<dbReference type="PROSITE" id="PS51562">
    <property type="entry name" value="RNA_CAP0_MT"/>
    <property type="match status" value="1"/>
</dbReference>
<dbReference type="GO" id="GO:0004484">
    <property type="term" value="F:mRNA guanylyltransferase activity"/>
    <property type="evidence" value="ECO:0007669"/>
    <property type="project" value="InterPro"/>
</dbReference>